<keyword evidence="2" id="KW-0479">Metal-binding</keyword>
<dbReference type="InterPro" id="IPR015931">
    <property type="entry name" value="Acnase/IPM_dHydase_lsu_aba_1/3"/>
</dbReference>
<evidence type="ECO:0000256" key="1">
    <source>
        <dbReference type="ARBA" id="ARBA00011271"/>
    </source>
</evidence>
<dbReference type="EMBL" id="JANCMW010000003">
    <property type="protein sequence ID" value="MDF0750110.1"/>
    <property type="molecule type" value="Genomic_DNA"/>
</dbReference>
<evidence type="ECO:0000256" key="4">
    <source>
        <dbReference type="ARBA" id="ARBA00023014"/>
    </source>
</evidence>
<protein>
    <submittedName>
        <fullName evidence="7">Aconitase family protein</fullName>
    </submittedName>
</protein>
<keyword evidence="8" id="KW-1185">Reference proteome</keyword>
<name>A0ABT5Y8W9_9GAMM</name>
<reference evidence="7" key="1">
    <citation type="submission" date="2022-07" db="EMBL/GenBank/DDBJ databases">
        <title>Marinobacter iranensis a new bacterium isolate from a hipersaline lake in Iran.</title>
        <authorList>
            <person name="Mohammad A.M.A."/>
            <person name="Cristina S.-P."/>
            <person name="Antonio V."/>
        </authorList>
    </citation>
    <scope>NUCLEOTIDE SEQUENCE</scope>
    <source>
        <strain evidence="7">71-i</strain>
    </source>
</reference>
<keyword evidence="3" id="KW-0408">Iron</keyword>
<keyword evidence="5" id="KW-0456">Lyase</keyword>
<evidence type="ECO:0000256" key="3">
    <source>
        <dbReference type="ARBA" id="ARBA00023004"/>
    </source>
</evidence>
<comment type="subunit">
    <text evidence="1">Heterodimer of LeuC and LeuD.</text>
</comment>
<evidence type="ECO:0000256" key="2">
    <source>
        <dbReference type="ARBA" id="ARBA00022723"/>
    </source>
</evidence>
<evidence type="ECO:0000259" key="6">
    <source>
        <dbReference type="Pfam" id="PF00330"/>
    </source>
</evidence>
<dbReference type="InterPro" id="IPR001030">
    <property type="entry name" value="Acoase/IPM_deHydtase_lsu_aba"/>
</dbReference>
<proteinExistence type="predicted"/>
<dbReference type="RefSeq" id="WP_275705631.1">
    <property type="nucleotide sequence ID" value="NZ_JANCMW010000003.1"/>
</dbReference>
<evidence type="ECO:0000256" key="5">
    <source>
        <dbReference type="ARBA" id="ARBA00023239"/>
    </source>
</evidence>
<dbReference type="PANTHER" id="PTHR43822">
    <property type="entry name" value="HOMOACONITASE, MITOCHONDRIAL-RELATED"/>
    <property type="match status" value="1"/>
</dbReference>
<dbReference type="PANTHER" id="PTHR43822:SF2">
    <property type="entry name" value="HOMOACONITASE, MITOCHONDRIAL"/>
    <property type="match status" value="1"/>
</dbReference>
<keyword evidence="4" id="KW-0411">Iron-sulfur</keyword>
<dbReference type="SUPFAM" id="SSF53732">
    <property type="entry name" value="Aconitase iron-sulfur domain"/>
    <property type="match status" value="1"/>
</dbReference>
<comment type="caution">
    <text evidence="7">The sequence shown here is derived from an EMBL/GenBank/DDBJ whole genome shotgun (WGS) entry which is preliminary data.</text>
</comment>
<dbReference type="InterPro" id="IPR036008">
    <property type="entry name" value="Aconitase_4Fe-4S_dom"/>
</dbReference>
<gene>
    <name evidence="7" type="ORF">NLU14_07680</name>
</gene>
<dbReference type="PRINTS" id="PR00415">
    <property type="entry name" value="ACONITASE"/>
</dbReference>
<feature type="domain" description="Aconitase/3-isopropylmalate dehydratase large subunit alpha/beta/alpha" evidence="6">
    <location>
        <begin position="288"/>
        <end position="408"/>
    </location>
</feature>
<organism evidence="7 8">
    <name type="scientific">Marinobacter iranensis</name>
    <dbReference type="NCBI Taxonomy" id="2962607"/>
    <lineage>
        <taxon>Bacteria</taxon>
        <taxon>Pseudomonadati</taxon>
        <taxon>Pseudomonadota</taxon>
        <taxon>Gammaproteobacteria</taxon>
        <taxon>Pseudomonadales</taxon>
        <taxon>Marinobacteraceae</taxon>
        <taxon>Marinobacter</taxon>
    </lineage>
</organism>
<feature type="domain" description="Aconitase/3-isopropylmalate dehydratase large subunit alpha/beta/alpha" evidence="6">
    <location>
        <begin position="79"/>
        <end position="285"/>
    </location>
</feature>
<dbReference type="Pfam" id="PF00330">
    <property type="entry name" value="Aconitase"/>
    <property type="match status" value="2"/>
</dbReference>
<evidence type="ECO:0000313" key="7">
    <source>
        <dbReference type="EMBL" id="MDF0750110.1"/>
    </source>
</evidence>
<sequence>MSQTIAEKIFSRIAGQKVSAGTERLFPPDLITAYDYPGYIDKYETQMADELGITKVNHPEKFILFIDHLYPAGNPKAQQIHEITRRFARNYGFKLYEGDGIGHQVISEKGHVHPGMFVTHFDGHISTIGALGAIGIGIRNSMIEAFATEEVSLVVPSSVRINLEGKLQRGVTARDVFHWIVRKIGPDGCRQAVIEYGGKGLGSLEMDERFTLCNLAMFLGGISAVMETDEKTHAYLRQTTGQEHPPMAPDPGARYEKEVTINLSEVEPVLVAPPSPANTIPISEALGVRIDSGYIGSCASGRIKDFEQAVEILEGRRVAEGFRLNAVPTTTAIQAQMSELGLTPKLIRSGAQVHVSTCDFCIGQMGALTEGERSVSTGTLNIPGRMGSNRAEIYTASPYTIAATAVHGKIVDPRTML</sequence>
<dbReference type="InterPro" id="IPR050067">
    <property type="entry name" value="IPM_dehydratase_rel_enz"/>
</dbReference>
<dbReference type="Proteomes" id="UP001143391">
    <property type="component" value="Unassembled WGS sequence"/>
</dbReference>
<accession>A0ABT5Y8W9</accession>
<evidence type="ECO:0000313" key="8">
    <source>
        <dbReference type="Proteomes" id="UP001143391"/>
    </source>
</evidence>
<dbReference type="Gene3D" id="3.30.499.10">
    <property type="entry name" value="Aconitase, domain 3"/>
    <property type="match status" value="2"/>
</dbReference>